<dbReference type="OrthoDB" id="9763644at2"/>
<dbReference type="AlphaFoldDB" id="A0A1N7Q6C8"/>
<accession>A0A1N7Q6C8</accession>
<sequence length="296" mass="31094">MQINAKNLTQELGGIWYGTYGVASCPLCQPERRKGQNALTLADGDAKLLLHCKRMHCGFRDVLAAAGVNGGDYRPPDPEIAARRETERLANATKRAVQAERCWKEAQPIVGTIAETYLRKARGISCCLPTSLRFHPECWHGATASKHPALVALVEGGDGFAVHRTYLSADGGGKARLTPSKAMLGAVSGGAVTLSKAAPRLVVGEGIESTLSLLCGFLEGSATVWAALSTSGLRGLRLPTAPGRLTIAQDGDAAGREGAHALAQRAYVAGWRVGILDPGDGADFNDILSTGKAVRV</sequence>
<dbReference type="CDD" id="cd01029">
    <property type="entry name" value="TOPRIM_primases"/>
    <property type="match status" value="1"/>
</dbReference>
<feature type="domain" description="DUF7146" evidence="2">
    <location>
        <begin position="94"/>
        <end position="194"/>
    </location>
</feature>
<dbReference type="Pfam" id="PF13362">
    <property type="entry name" value="Toprim_3"/>
    <property type="match status" value="1"/>
</dbReference>
<gene>
    <name evidence="3" type="ORF">SAMN05421759_1304</name>
</gene>
<dbReference type="Pfam" id="PF23639">
    <property type="entry name" value="DUF7146"/>
    <property type="match status" value="1"/>
</dbReference>
<protein>
    <submittedName>
        <fullName evidence="3">Toprim domain-containing protein</fullName>
    </submittedName>
</protein>
<dbReference type="STRING" id="633194.SAMN05421759_1304"/>
<keyword evidence="4" id="KW-1185">Reference proteome</keyword>
<evidence type="ECO:0000313" key="3">
    <source>
        <dbReference type="EMBL" id="SIT18403.1"/>
    </source>
</evidence>
<organism evidence="3 4">
    <name type="scientific">Roseivivax lentus</name>
    <dbReference type="NCBI Taxonomy" id="633194"/>
    <lineage>
        <taxon>Bacteria</taxon>
        <taxon>Pseudomonadati</taxon>
        <taxon>Pseudomonadota</taxon>
        <taxon>Alphaproteobacteria</taxon>
        <taxon>Rhodobacterales</taxon>
        <taxon>Roseobacteraceae</taxon>
        <taxon>Roseivivax</taxon>
    </lineage>
</organism>
<dbReference type="Proteomes" id="UP000186684">
    <property type="component" value="Unassembled WGS sequence"/>
</dbReference>
<evidence type="ECO:0000259" key="2">
    <source>
        <dbReference type="Pfam" id="PF23639"/>
    </source>
</evidence>
<dbReference type="PROSITE" id="PS51257">
    <property type="entry name" value="PROKAR_LIPOPROTEIN"/>
    <property type="match status" value="1"/>
</dbReference>
<dbReference type="Gene3D" id="3.40.1360.10">
    <property type="match status" value="1"/>
</dbReference>
<dbReference type="InterPro" id="IPR034154">
    <property type="entry name" value="TOPRIM_DnaG/twinkle"/>
</dbReference>
<evidence type="ECO:0000259" key="1">
    <source>
        <dbReference type="Pfam" id="PF13362"/>
    </source>
</evidence>
<dbReference type="EMBL" id="FTOQ01000030">
    <property type="protein sequence ID" value="SIT18403.1"/>
    <property type="molecule type" value="Genomic_DNA"/>
</dbReference>
<dbReference type="RefSeq" id="WP_076451355.1">
    <property type="nucleotide sequence ID" value="NZ_FTOQ01000030.1"/>
</dbReference>
<dbReference type="InterPro" id="IPR006171">
    <property type="entry name" value="TOPRIM_dom"/>
</dbReference>
<proteinExistence type="predicted"/>
<dbReference type="InterPro" id="IPR055570">
    <property type="entry name" value="DUF7146"/>
</dbReference>
<evidence type="ECO:0000313" key="4">
    <source>
        <dbReference type="Proteomes" id="UP000186684"/>
    </source>
</evidence>
<feature type="domain" description="Toprim" evidence="1">
    <location>
        <begin position="201"/>
        <end position="290"/>
    </location>
</feature>
<reference evidence="4" key="1">
    <citation type="submission" date="2017-01" db="EMBL/GenBank/DDBJ databases">
        <authorList>
            <person name="Varghese N."/>
            <person name="Submissions S."/>
        </authorList>
    </citation>
    <scope>NUCLEOTIDE SEQUENCE [LARGE SCALE GENOMIC DNA]</scope>
    <source>
        <strain evidence="4">DSM 29430</strain>
    </source>
</reference>
<name>A0A1N7Q6C8_9RHOB</name>